<dbReference type="AlphaFoldDB" id="A0A2U1NFB3"/>
<feature type="region of interest" description="Disordered" evidence="1">
    <location>
        <begin position="196"/>
        <end position="218"/>
    </location>
</feature>
<feature type="transmembrane region" description="Helical" evidence="2">
    <location>
        <begin position="168"/>
        <end position="189"/>
    </location>
</feature>
<evidence type="ECO:0000256" key="1">
    <source>
        <dbReference type="SAM" id="MobiDB-lite"/>
    </source>
</evidence>
<protein>
    <submittedName>
        <fullName evidence="3">Uncharacterized protein</fullName>
    </submittedName>
</protein>
<sequence length="218" mass="24553">MDPNKAIKELLETNTLPDDSLGAFNPNFSPEEYAAERERNNVQTLVQPRSARMNPNAAKFPQEVIDQNDVQGMGSSRDSENDRLLNDSWGPSTNFSLEEYASQRQHDNIQIVVQPHTNSSRRHLNVEQLPQRDIDENDVHDKHSEPTKSPDSVVTRSPGEPKKEQRKWLWSFIGMSTVIGALIVAYSFAAHDIEHQASATSSDTKPQGGRAQKQQTHK</sequence>
<evidence type="ECO:0000256" key="2">
    <source>
        <dbReference type="SAM" id="Phobius"/>
    </source>
</evidence>
<keyword evidence="4" id="KW-1185">Reference proteome</keyword>
<evidence type="ECO:0000313" key="4">
    <source>
        <dbReference type="Proteomes" id="UP000245207"/>
    </source>
</evidence>
<dbReference type="EMBL" id="PKPP01002950">
    <property type="protein sequence ID" value="PWA72181.1"/>
    <property type="molecule type" value="Genomic_DNA"/>
</dbReference>
<keyword evidence="2" id="KW-1133">Transmembrane helix</keyword>
<keyword evidence="2" id="KW-0472">Membrane</keyword>
<name>A0A2U1NFB3_ARTAN</name>
<dbReference type="Proteomes" id="UP000245207">
    <property type="component" value="Unassembled WGS sequence"/>
</dbReference>
<accession>A0A2U1NFB3</accession>
<comment type="caution">
    <text evidence="3">The sequence shown here is derived from an EMBL/GenBank/DDBJ whole genome shotgun (WGS) entry which is preliminary data.</text>
</comment>
<gene>
    <name evidence="3" type="ORF">CTI12_AA272830</name>
</gene>
<feature type="compositionally biased region" description="Basic and acidic residues" evidence="1">
    <location>
        <begin position="130"/>
        <end position="148"/>
    </location>
</feature>
<keyword evidence="2" id="KW-0812">Transmembrane</keyword>
<reference evidence="3 4" key="1">
    <citation type="journal article" date="2018" name="Mol. Plant">
        <title>The genome of Artemisia annua provides insight into the evolution of Asteraceae family and artemisinin biosynthesis.</title>
        <authorList>
            <person name="Shen Q."/>
            <person name="Zhang L."/>
            <person name="Liao Z."/>
            <person name="Wang S."/>
            <person name="Yan T."/>
            <person name="Shi P."/>
            <person name="Liu M."/>
            <person name="Fu X."/>
            <person name="Pan Q."/>
            <person name="Wang Y."/>
            <person name="Lv Z."/>
            <person name="Lu X."/>
            <person name="Zhang F."/>
            <person name="Jiang W."/>
            <person name="Ma Y."/>
            <person name="Chen M."/>
            <person name="Hao X."/>
            <person name="Li L."/>
            <person name="Tang Y."/>
            <person name="Lv G."/>
            <person name="Zhou Y."/>
            <person name="Sun X."/>
            <person name="Brodelius P.E."/>
            <person name="Rose J.K.C."/>
            <person name="Tang K."/>
        </authorList>
    </citation>
    <scope>NUCLEOTIDE SEQUENCE [LARGE SCALE GENOMIC DNA]</scope>
    <source>
        <strain evidence="4">cv. Huhao1</strain>
        <tissue evidence="3">Leaf</tissue>
    </source>
</reference>
<organism evidence="3 4">
    <name type="scientific">Artemisia annua</name>
    <name type="common">Sweet wormwood</name>
    <dbReference type="NCBI Taxonomy" id="35608"/>
    <lineage>
        <taxon>Eukaryota</taxon>
        <taxon>Viridiplantae</taxon>
        <taxon>Streptophyta</taxon>
        <taxon>Embryophyta</taxon>
        <taxon>Tracheophyta</taxon>
        <taxon>Spermatophyta</taxon>
        <taxon>Magnoliopsida</taxon>
        <taxon>eudicotyledons</taxon>
        <taxon>Gunneridae</taxon>
        <taxon>Pentapetalae</taxon>
        <taxon>asterids</taxon>
        <taxon>campanulids</taxon>
        <taxon>Asterales</taxon>
        <taxon>Asteraceae</taxon>
        <taxon>Asteroideae</taxon>
        <taxon>Anthemideae</taxon>
        <taxon>Artemisiinae</taxon>
        <taxon>Artemisia</taxon>
    </lineage>
</organism>
<proteinExistence type="predicted"/>
<evidence type="ECO:0000313" key="3">
    <source>
        <dbReference type="EMBL" id="PWA72181.1"/>
    </source>
</evidence>
<feature type="region of interest" description="Disordered" evidence="1">
    <location>
        <begin position="49"/>
        <end position="90"/>
    </location>
</feature>
<feature type="region of interest" description="Disordered" evidence="1">
    <location>
        <begin position="115"/>
        <end position="165"/>
    </location>
</feature>